<proteinExistence type="predicted"/>
<reference evidence="6" key="1">
    <citation type="submission" date="2022-10" db="EMBL/GenBank/DDBJ databases">
        <title>The complete genomes of actinobacterial strains from the NBC collection.</title>
        <authorList>
            <person name="Joergensen T.S."/>
            <person name="Alvarez Arevalo M."/>
            <person name="Sterndorff E.B."/>
            <person name="Faurdal D."/>
            <person name="Vuksanovic O."/>
            <person name="Mourched A.-S."/>
            <person name="Charusanti P."/>
            <person name="Shaw S."/>
            <person name="Blin K."/>
            <person name="Weber T."/>
        </authorList>
    </citation>
    <scope>NUCLEOTIDE SEQUENCE</scope>
    <source>
        <strain evidence="6">NBC_00003</strain>
    </source>
</reference>
<dbReference type="InterPro" id="IPR050204">
    <property type="entry name" value="AraC_XylS_family_regulators"/>
</dbReference>
<evidence type="ECO:0000256" key="4">
    <source>
        <dbReference type="SAM" id="MobiDB-lite"/>
    </source>
</evidence>
<keyword evidence="1" id="KW-0805">Transcription regulation</keyword>
<keyword evidence="3" id="KW-0804">Transcription</keyword>
<sequence length="293" mass="31325">MPPTGTPLDWAGVDIAVPRLSARLPGIRMAGFRQRLPAHVDIAMVAHPCVTLLVDLSEGDGLVYDIQGRHARGSAVVGLLPGDVRAGGRVGECLQIRLEPVAAAAVFGASAELTATVVSLGGIWGRDAGRAEDKLRAAASWDERFVIAADILGRRLATRPRVDPEVAFTWRRTLASRGRVRVDGLADEVGWSRKRLSARFRAQLGITPKRAARLVRFDRAAYLLAAGRTAADVAAESGYTDQSHLHREVKSFTGLTPTALATAPWLAIDDVAWPASSPTRTPASGGERIPDPR</sequence>
<dbReference type="PROSITE" id="PS01124">
    <property type="entry name" value="HTH_ARAC_FAMILY_2"/>
    <property type="match status" value="1"/>
</dbReference>
<dbReference type="Gene3D" id="1.10.10.60">
    <property type="entry name" value="Homeodomain-like"/>
    <property type="match status" value="1"/>
</dbReference>
<dbReference type="AlphaFoldDB" id="A0AAU2UWM2"/>
<protein>
    <submittedName>
        <fullName evidence="6">Helix-turn-helix domain-containing protein</fullName>
    </submittedName>
</protein>
<organism evidence="6">
    <name type="scientific">Streptomyces sp. NBC_00003</name>
    <dbReference type="NCBI Taxonomy" id="2903608"/>
    <lineage>
        <taxon>Bacteria</taxon>
        <taxon>Bacillati</taxon>
        <taxon>Actinomycetota</taxon>
        <taxon>Actinomycetes</taxon>
        <taxon>Kitasatosporales</taxon>
        <taxon>Streptomycetaceae</taxon>
        <taxon>Streptomyces</taxon>
    </lineage>
</organism>
<dbReference type="Pfam" id="PF12833">
    <property type="entry name" value="HTH_18"/>
    <property type="match status" value="1"/>
</dbReference>
<dbReference type="SUPFAM" id="SSF46689">
    <property type="entry name" value="Homeodomain-like"/>
    <property type="match status" value="1"/>
</dbReference>
<feature type="region of interest" description="Disordered" evidence="4">
    <location>
        <begin position="274"/>
        <end position="293"/>
    </location>
</feature>
<accession>A0AAU2UWM2</accession>
<keyword evidence="2" id="KW-0238">DNA-binding</keyword>
<dbReference type="PANTHER" id="PTHR46796:SF15">
    <property type="entry name" value="BLL1074 PROTEIN"/>
    <property type="match status" value="1"/>
</dbReference>
<name>A0AAU2UWM2_9ACTN</name>
<dbReference type="SMART" id="SM00342">
    <property type="entry name" value="HTH_ARAC"/>
    <property type="match status" value="1"/>
</dbReference>
<dbReference type="InterPro" id="IPR018060">
    <property type="entry name" value="HTH_AraC"/>
</dbReference>
<evidence type="ECO:0000256" key="3">
    <source>
        <dbReference type="ARBA" id="ARBA00023163"/>
    </source>
</evidence>
<dbReference type="GO" id="GO:0003700">
    <property type="term" value="F:DNA-binding transcription factor activity"/>
    <property type="evidence" value="ECO:0007669"/>
    <property type="project" value="InterPro"/>
</dbReference>
<feature type="domain" description="HTH araC/xylS-type" evidence="5">
    <location>
        <begin position="164"/>
        <end position="263"/>
    </location>
</feature>
<gene>
    <name evidence="6" type="ORF">OG549_01260</name>
</gene>
<evidence type="ECO:0000313" key="6">
    <source>
        <dbReference type="EMBL" id="WTW59383.1"/>
    </source>
</evidence>
<evidence type="ECO:0000256" key="1">
    <source>
        <dbReference type="ARBA" id="ARBA00023015"/>
    </source>
</evidence>
<dbReference type="GO" id="GO:0043565">
    <property type="term" value="F:sequence-specific DNA binding"/>
    <property type="evidence" value="ECO:0007669"/>
    <property type="project" value="InterPro"/>
</dbReference>
<evidence type="ECO:0000259" key="5">
    <source>
        <dbReference type="PROSITE" id="PS01124"/>
    </source>
</evidence>
<evidence type="ECO:0000256" key="2">
    <source>
        <dbReference type="ARBA" id="ARBA00023125"/>
    </source>
</evidence>
<dbReference type="PANTHER" id="PTHR46796">
    <property type="entry name" value="HTH-TYPE TRANSCRIPTIONAL ACTIVATOR RHAS-RELATED"/>
    <property type="match status" value="1"/>
</dbReference>
<dbReference type="EMBL" id="CP108318">
    <property type="protein sequence ID" value="WTW59383.1"/>
    <property type="molecule type" value="Genomic_DNA"/>
</dbReference>
<dbReference type="InterPro" id="IPR009057">
    <property type="entry name" value="Homeodomain-like_sf"/>
</dbReference>